<dbReference type="PhylomeDB" id="A0A0A2LFR6"/>
<dbReference type="SUPFAM" id="SSF52540">
    <property type="entry name" value="P-loop containing nucleoside triphosphate hydrolases"/>
    <property type="match status" value="1"/>
</dbReference>
<comment type="caution">
    <text evidence="2">The sequence shown here is derived from an EMBL/GenBank/DDBJ whole genome shotgun (WGS) entry which is preliminary data.</text>
</comment>
<name>A0A0A2LFR6_PENIT</name>
<keyword evidence="3" id="KW-1185">Reference proteome</keyword>
<gene>
    <name evidence="2" type="ORF">PITC_025590</name>
</gene>
<evidence type="ECO:0000256" key="1">
    <source>
        <dbReference type="ARBA" id="ARBA00022448"/>
    </source>
</evidence>
<dbReference type="HOGENOM" id="CLU_1175770_0_0_1"/>
<dbReference type="PANTHER" id="PTHR19241">
    <property type="entry name" value="ATP-BINDING CASSETTE TRANSPORTER"/>
    <property type="match status" value="1"/>
</dbReference>
<organism evidence="2 3">
    <name type="scientific">Penicillium italicum</name>
    <name type="common">Blue mold</name>
    <dbReference type="NCBI Taxonomy" id="40296"/>
    <lineage>
        <taxon>Eukaryota</taxon>
        <taxon>Fungi</taxon>
        <taxon>Dikarya</taxon>
        <taxon>Ascomycota</taxon>
        <taxon>Pezizomycotina</taxon>
        <taxon>Eurotiomycetes</taxon>
        <taxon>Eurotiomycetidae</taxon>
        <taxon>Eurotiales</taxon>
        <taxon>Aspergillaceae</taxon>
        <taxon>Penicillium</taxon>
    </lineage>
</organism>
<dbReference type="Proteomes" id="UP000030104">
    <property type="component" value="Unassembled WGS sequence"/>
</dbReference>
<dbReference type="AlphaFoldDB" id="A0A0A2LFR6"/>
<dbReference type="InterPro" id="IPR027417">
    <property type="entry name" value="P-loop_NTPase"/>
</dbReference>
<proteinExistence type="predicted"/>
<dbReference type="EMBL" id="JQGA01000071">
    <property type="protein sequence ID" value="KGO78031.1"/>
    <property type="molecule type" value="Genomic_DNA"/>
</dbReference>
<keyword evidence="1" id="KW-0813">Transport</keyword>
<reference evidence="2 3" key="1">
    <citation type="journal article" date="2015" name="Mol. Plant Microbe Interact.">
        <title>Genome, transcriptome, and functional analyses of Penicillium expansum provide new insights into secondary metabolism and pathogenicity.</title>
        <authorList>
            <person name="Ballester A.R."/>
            <person name="Marcet-Houben M."/>
            <person name="Levin E."/>
            <person name="Sela N."/>
            <person name="Selma-Lazaro C."/>
            <person name="Carmona L."/>
            <person name="Wisniewski M."/>
            <person name="Droby S."/>
            <person name="Gonzalez-Candelas L."/>
            <person name="Gabaldon T."/>
        </authorList>
    </citation>
    <scope>NUCLEOTIDE SEQUENCE [LARGE SCALE GENOMIC DNA]</scope>
    <source>
        <strain evidence="2 3">PHI-1</strain>
    </source>
</reference>
<evidence type="ECO:0000313" key="2">
    <source>
        <dbReference type="EMBL" id="KGO78031.1"/>
    </source>
</evidence>
<protein>
    <recommendedName>
        <fullName evidence="4">CDR ABC transporter</fullName>
    </recommendedName>
</protein>
<dbReference type="STRING" id="40296.A0A0A2LFR6"/>
<sequence>MGGAKIYNMYQNIPRCNHRFSTALAWDKSTHGLDASTAIDFAKSLRILTNTYKTTTFLPLYKLSENIYKQFDKTLVIDNGRQVFFGPTSEARSYYEALGFREKPRRTTLGCLTRCTNTFEREFKYGGSVDDVPSVPQTLVEAFDKSVLSETLDQGIKSCSAQIQKEKKIYDDFEIANKKAKRKFTSDPSVYSISFHLQTWALMQRQFLLKWQGRFDHILDYLCWYCRRGRGRNMAC</sequence>
<accession>A0A0A2LFR6</accession>
<evidence type="ECO:0000313" key="3">
    <source>
        <dbReference type="Proteomes" id="UP000030104"/>
    </source>
</evidence>
<dbReference type="OrthoDB" id="245989at2759"/>
<evidence type="ECO:0008006" key="4">
    <source>
        <dbReference type="Google" id="ProtNLM"/>
    </source>
</evidence>